<evidence type="ECO:0000313" key="9">
    <source>
        <dbReference type="Proteomes" id="UP000250235"/>
    </source>
</evidence>
<keyword evidence="4" id="KW-0932">Cytokinin signaling pathway</keyword>
<evidence type="ECO:0000256" key="7">
    <source>
        <dbReference type="SAM" id="MobiDB-lite"/>
    </source>
</evidence>
<dbReference type="InterPro" id="IPR044670">
    <property type="entry name" value="SOFL"/>
</dbReference>
<comment type="similarity">
    <text evidence="6">Belongs to the SOFL plant protein family.</text>
</comment>
<keyword evidence="2" id="KW-0963">Cytoplasm</keyword>
<comment type="subcellular location">
    <subcellularLocation>
        <location evidence="1">Cytoplasm</location>
    </subcellularLocation>
</comment>
<feature type="compositionally biased region" description="Basic and acidic residues" evidence="7">
    <location>
        <begin position="110"/>
        <end position="123"/>
    </location>
</feature>
<dbReference type="GO" id="GO:0009691">
    <property type="term" value="P:cytokinin biosynthetic process"/>
    <property type="evidence" value="ECO:0007669"/>
    <property type="project" value="UniProtKB-KW"/>
</dbReference>
<dbReference type="GO" id="GO:0009736">
    <property type="term" value="P:cytokinin-activated signaling pathway"/>
    <property type="evidence" value="ECO:0007669"/>
    <property type="project" value="UniProtKB-KW"/>
</dbReference>
<evidence type="ECO:0000313" key="8">
    <source>
        <dbReference type="EMBL" id="KZV23367.1"/>
    </source>
</evidence>
<dbReference type="PANTHER" id="PTHR33347:SF1">
    <property type="entry name" value="PROTEIN SOB FIVE-LIKE 5"/>
    <property type="match status" value="1"/>
</dbReference>
<protein>
    <submittedName>
        <fullName evidence="8">Uncharacterized protein</fullName>
    </submittedName>
</protein>
<name>A0A2Z7AVK2_9LAMI</name>
<keyword evidence="9" id="KW-1185">Reference proteome</keyword>
<organism evidence="8 9">
    <name type="scientific">Dorcoceras hygrometricum</name>
    <dbReference type="NCBI Taxonomy" id="472368"/>
    <lineage>
        <taxon>Eukaryota</taxon>
        <taxon>Viridiplantae</taxon>
        <taxon>Streptophyta</taxon>
        <taxon>Embryophyta</taxon>
        <taxon>Tracheophyta</taxon>
        <taxon>Spermatophyta</taxon>
        <taxon>Magnoliopsida</taxon>
        <taxon>eudicotyledons</taxon>
        <taxon>Gunneridae</taxon>
        <taxon>Pentapetalae</taxon>
        <taxon>asterids</taxon>
        <taxon>lamiids</taxon>
        <taxon>Lamiales</taxon>
        <taxon>Gesneriaceae</taxon>
        <taxon>Didymocarpoideae</taxon>
        <taxon>Trichosporeae</taxon>
        <taxon>Loxocarpinae</taxon>
        <taxon>Dorcoceras</taxon>
    </lineage>
</organism>
<evidence type="ECO:0000256" key="2">
    <source>
        <dbReference type="ARBA" id="ARBA00022490"/>
    </source>
</evidence>
<evidence type="ECO:0000256" key="4">
    <source>
        <dbReference type="ARBA" id="ARBA00022864"/>
    </source>
</evidence>
<reference evidence="8 9" key="1">
    <citation type="journal article" date="2015" name="Proc. Natl. Acad. Sci. U.S.A.">
        <title>The resurrection genome of Boea hygrometrica: A blueprint for survival of dehydration.</title>
        <authorList>
            <person name="Xiao L."/>
            <person name="Yang G."/>
            <person name="Zhang L."/>
            <person name="Yang X."/>
            <person name="Zhao S."/>
            <person name="Ji Z."/>
            <person name="Zhou Q."/>
            <person name="Hu M."/>
            <person name="Wang Y."/>
            <person name="Chen M."/>
            <person name="Xu Y."/>
            <person name="Jin H."/>
            <person name="Xiao X."/>
            <person name="Hu G."/>
            <person name="Bao F."/>
            <person name="Hu Y."/>
            <person name="Wan P."/>
            <person name="Li L."/>
            <person name="Deng X."/>
            <person name="Kuang T."/>
            <person name="Xiang C."/>
            <person name="Zhu J.K."/>
            <person name="Oliver M.J."/>
            <person name="He Y."/>
        </authorList>
    </citation>
    <scope>NUCLEOTIDE SEQUENCE [LARGE SCALE GENOMIC DNA]</scope>
    <source>
        <strain evidence="9">cv. XS01</strain>
    </source>
</reference>
<evidence type="ECO:0000256" key="3">
    <source>
        <dbReference type="ARBA" id="ARBA00022712"/>
    </source>
</evidence>
<keyword evidence="5" id="KW-0539">Nucleus</keyword>
<feature type="compositionally biased region" description="Polar residues" evidence="7">
    <location>
        <begin position="125"/>
        <end position="138"/>
    </location>
</feature>
<feature type="region of interest" description="Disordered" evidence="7">
    <location>
        <begin position="47"/>
        <end position="82"/>
    </location>
</feature>
<feature type="compositionally biased region" description="Acidic residues" evidence="7">
    <location>
        <begin position="47"/>
        <end position="57"/>
    </location>
</feature>
<keyword evidence="3" id="KW-0203">Cytokinin biosynthesis</keyword>
<evidence type="ECO:0000256" key="1">
    <source>
        <dbReference type="ARBA" id="ARBA00004496"/>
    </source>
</evidence>
<sequence>MEYICPLKDNKEELSSSSGCESGWTLYLGQDEQEHDFYSAGRNRVFEEEEEEEEYEDLSMVSDASSGPPHLINEEDSYGSTGKDNNIGGCFYRYGNVNESALSGKNLKRQKTDENRRRIKDSEDQNSSSNLLDDTASSPFFGFSSERSTRTRSRQASMENELDYSQGYSTTHFEVV</sequence>
<dbReference type="AlphaFoldDB" id="A0A2Z7AVK2"/>
<accession>A0A2Z7AVK2</accession>
<dbReference type="PANTHER" id="PTHR33347">
    <property type="entry name" value="OSJNBA0091C07.3 PROTEIN"/>
    <property type="match status" value="1"/>
</dbReference>
<dbReference type="Proteomes" id="UP000250235">
    <property type="component" value="Unassembled WGS sequence"/>
</dbReference>
<feature type="region of interest" description="Disordered" evidence="7">
    <location>
        <begin position="102"/>
        <end position="163"/>
    </location>
</feature>
<proteinExistence type="inferred from homology"/>
<gene>
    <name evidence="8" type="ORF">F511_35186</name>
</gene>
<dbReference type="GO" id="GO:0005737">
    <property type="term" value="C:cytoplasm"/>
    <property type="evidence" value="ECO:0007669"/>
    <property type="project" value="UniProtKB-SubCell"/>
</dbReference>
<evidence type="ECO:0000256" key="5">
    <source>
        <dbReference type="ARBA" id="ARBA00023242"/>
    </source>
</evidence>
<dbReference type="EMBL" id="KV013700">
    <property type="protein sequence ID" value="KZV23367.1"/>
    <property type="molecule type" value="Genomic_DNA"/>
</dbReference>
<evidence type="ECO:0000256" key="6">
    <source>
        <dbReference type="ARBA" id="ARBA00024199"/>
    </source>
</evidence>
<dbReference type="OrthoDB" id="759087at2759"/>